<organism evidence="1 2">
    <name type="scientific">Brevibacterium aurantiacum</name>
    <dbReference type="NCBI Taxonomy" id="273384"/>
    <lineage>
        <taxon>Bacteria</taxon>
        <taxon>Bacillati</taxon>
        <taxon>Actinomycetota</taxon>
        <taxon>Actinomycetes</taxon>
        <taxon>Micrococcales</taxon>
        <taxon>Brevibacteriaceae</taxon>
        <taxon>Brevibacterium</taxon>
    </lineage>
</organism>
<evidence type="ECO:0000313" key="2">
    <source>
        <dbReference type="Proteomes" id="UP000234525"/>
    </source>
</evidence>
<keyword evidence="2" id="KW-1185">Reference proteome</keyword>
<protein>
    <submittedName>
        <fullName evidence="1">Acetyltransferase (Isoleucine patch superfamily)</fullName>
    </submittedName>
</protein>
<dbReference type="InterPro" id="IPR050179">
    <property type="entry name" value="Trans_hexapeptide_repeat"/>
</dbReference>
<dbReference type="AlphaFoldDB" id="A0A2H1JFV7"/>
<dbReference type="CDD" id="cd03349">
    <property type="entry name" value="LbH_XAT"/>
    <property type="match status" value="1"/>
</dbReference>
<dbReference type="Pfam" id="PF00132">
    <property type="entry name" value="Hexapep"/>
    <property type="match status" value="1"/>
</dbReference>
<sequence>MPVSRFKIDDTGADQLLAAGVTWNRGAELWPMSAGTEVLAAEKRVFEQFTRHPRNMILPMGAFSYVVDAPRNMMFADIGRFCSVARGLRIVNGNHPIDSVTTSPYHFSDFYDSYLPERLRYQGPGNEFPRGYGRVRIGNDVWIGGHCIVRSGLRIGNGAVIASGSVVVKDVPDYAIVGGNPAKIIRMRFPVEIVQRFMDLQYWLYDPQCFRDLNMFDVEEFLGFMETRKAEGALREFLPRRFFFNSGQLHEV</sequence>
<dbReference type="EMBL" id="FXZB01000015">
    <property type="protein sequence ID" value="SMX86042.1"/>
    <property type="molecule type" value="Genomic_DNA"/>
</dbReference>
<dbReference type="PANTHER" id="PTHR43300:SF11">
    <property type="entry name" value="ACETYLTRANSFERASE RV3034C-RELATED"/>
    <property type="match status" value="1"/>
</dbReference>
<dbReference type="SUPFAM" id="SSF51161">
    <property type="entry name" value="Trimeric LpxA-like enzymes"/>
    <property type="match status" value="1"/>
</dbReference>
<evidence type="ECO:0000313" key="1">
    <source>
        <dbReference type="EMBL" id="SMX86042.1"/>
    </source>
</evidence>
<gene>
    <name evidence="1" type="ORF">BAUR9175_02366</name>
</gene>
<dbReference type="InterPro" id="IPR001451">
    <property type="entry name" value="Hexapep"/>
</dbReference>
<dbReference type="Proteomes" id="UP000234525">
    <property type="component" value="Unassembled WGS sequence"/>
</dbReference>
<dbReference type="InterPro" id="IPR011004">
    <property type="entry name" value="Trimer_LpxA-like_sf"/>
</dbReference>
<dbReference type="GO" id="GO:0016740">
    <property type="term" value="F:transferase activity"/>
    <property type="evidence" value="ECO:0007669"/>
    <property type="project" value="UniProtKB-KW"/>
</dbReference>
<comment type="caution">
    <text evidence="1">The sequence shown here is derived from an EMBL/GenBank/DDBJ whole genome shotgun (WGS) entry which is preliminary data.</text>
</comment>
<accession>A0A2H1JFV7</accession>
<dbReference type="Gene3D" id="2.160.10.10">
    <property type="entry name" value="Hexapeptide repeat proteins"/>
    <property type="match status" value="1"/>
</dbReference>
<dbReference type="PANTHER" id="PTHR43300">
    <property type="entry name" value="ACETYLTRANSFERASE"/>
    <property type="match status" value="1"/>
</dbReference>
<dbReference type="RefSeq" id="WP_101583878.1">
    <property type="nucleotide sequence ID" value="NZ_BJME01000023.1"/>
</dbReference>
<reference evidence="1" key="1">
    <citation type="submission" date="2017-03" db="EMBL/GenBank/DDBJ databases">
        <authorList>
            <person name="Monnet C."/>
        </authorList>
    </citation>
    <scope>NUCLEOTIDE SEQUENCE [LARGE SCALE GENOMIC DNA]</scope>
    <source>
        <strain evidence="1">ATCC 9175</strain>
    </source>
</reference>
<name>A0A2H1JFV7_BREAU</name>
<proteinExistence type="predicted"/>